<name>A0A6M3JAN2_9ZZZZ</name>
<evidence type="ECO:0000256" key="1">
    <source>
        <dbReference type="SAM" id="Coils"/>
    </source>
</evidence>
<gene>
    <name evidence="3" type="ORF">MM415A00321_0050</name>
    <name evidence="2" type="ORF">MM415B00326_0036</name>
</gene>
<dbReference type="EMBL" id="MT142502">
    <property type="protein sequence ID" value="QJA83070.1"/>
    <property type="molecule type" value="Genomic_DNA"/>
</dbReference>
<reference evidence="2" key="1">
    <citation type="submission" date="2020-03" db="EMBL/GenBank/DDBJ databases">
        <title>The deep terrestrial virosphere.</title>
        <authorList>
            <person name="Holmfeldt K."/>
            <person name="Nilsson E."/>
            <person name="Simone D."/>
            <person name="Lopez-Fernandez M."/>
            <person name="Wu X."/>
            <person name="de Brujin I."/>
            <person name="Lundin D."/>
            <person name="Andersson A."/>
            <person name="Bertilsson S."/>
            <person name="Dopson M."/>
        </authorList>
    </citation>
    <scope>NUCLEOTIDE SEQUENCE</scope>
    <source>
        <strain evidence="3">MM415A00321</strain>
        <strain evidence="2">MM415B00326</strain>
    </source>
</reference>
<evidence type="ECO:0000313" key="2">
    <source>
        <dbReference type="EMBL" id="QJA66836.1"/>
    </source>
</evidence>
<keyword evidence="1" id="KW-0175">Coiled coil</keyword>
<sequence>MPFDLKCPKCGKVGDGGWNQILFDESYYKCSCLHCWHPELLESEPEPNKSAEDIREKLKNSISYIDFIKDWINSGWLNRLTAEKKEIEEKLGDCIALVDELEKSEDKLRDAMERINNWAKAYPLALFPKPDLKRAAKILKDSGMTLDDIQADAMRHVLDGVKDIVEQALKGE</sequence>
<feature type="coiled-coil region" evidence="1">
    <location>
        <begin position="77"/>
        <end position="121"/>
    </location>
</feature>
<accession>A0A6M3JAN2</accession>
<dbReference type="EMBL" id="MT141561">
    <property type="protein sequence ID" value="QJA66836.1"/>
    <property type="molecule type" value="Genomic_DNA"/>
</dbReference>
<evidence type="ECO:0008006" key="4">
    <source>
        <dbReference type="Google" id="ProtNLM"/>
    </source>
</evidence>
<evidence type="ECO:0000313" key="3">
    <source>
        <dbReference type="EMBL" id="QJA83070.1"/>
    </source>
</evidence>
<proteinExistence type="predicted"/>
<protein>
    <recommendedName>
        <fullName evidence="4">Restriction alleviation protein</fullName>
    </recommendedName>
</protein>
<organism evidence="2">
    <name type="scientific">viral metagenome</name>
    <dbReference type="NCBI Taxonomy" id="1070528"/>
    <lineage>
        <taxon>unclassified sequences</taxon>
        <taxon>metagenomes</taxon>
        <taxon>organismal metagenomes</taxon>
    </lineage>
</organism>
<dbReference type="AlphaFoldDB" id="A0A6M3JAN2"/>